<dbReference type="InterPro" id="IPR014914">
    <property type="entry name" value="RES_dom"/>
</dbReference>
<gene>
    <name evidence="2" type="ORF">JJB09_03200</name>
</gene>
<proteinExistence type="predicted"/>
<reference evidence="2" key="1">
    <citation type="submission" date="2021-01" db="EMBL/GenBank/DDBJ databases">
        <title>Rhizobium sp. strain KVB221 16S ribosomal RNA gene Genome sequencing and assembly.</title>
        <authorList>
            <person name="Kang M."/>
        </authorList>
    </citation>
    <scope>NUCLEOTIDE SEQUENCE</scope>
    <source>
        <strain evidence="2">KVB221</strain>
    </source>
</reference>
<dbReference type="AlphaFoldDB" id="A0A936YRI9"/>
<feature type="domain" description="RES" evidence="1">
    <location>
        <begin position="79"/>
        <end position="210"/>
    </location>
</feature>
<evidence type="ECO:0000313" key="3">
    <source>
        <dbReference type="Proteomes" id="UP000633219"/>
    </source>
</evidence>
<dbReference type="EMBL" id="JAEQNC010000002">
    <property type="protein sequence ID" value="MBL0371025.1"/>
    <property type="molecule type" value="Genomic_DNA"/>
</dbReference>
<evidence type="ECO:0000313" key="2">
    <source>
        <dbReference type="EMBL" id="MBL0371025.1"/>
    </source>
</evidence>
<evidence type="ECO:0000259" key="1">
    <source>
        <dbReference type="SMART" id="SM00953"/>
    </source>
</evidence>
<dbReference type="Proteomes" id="UP000633219">
    <property type="component" value="Unassembled WGS sequence"/>
</dbReference>
<dbReference type="Pfam" id="PF08808">
    <property type="entry name" value="RES"/>
    <property type="match status" value="1"/>
</dbReference>
<protein>
    <submittedName>
        <fullName evidence="2">RES family NAD+ phosphorylase</fullName>
    </submittedName>
</protein>
<comment type="caution">
    <text evidence="2">The sequence shown here is derived from an EMBL/GenBank/DDBJ whole genome shotgun (WGS) entry which is preliminary data.</text>
</comment>
<organism evidence="2 3">
    <name type="scientific">Rhizobium setariae</name>
    <dbReference type="NCBI Taxonomy" id="2801340"/>
    <lineage>
        <taxon>Bacteria</taxon>
        <taxon>Pseudomonadati</taxon>
        <taxon>Pseudomonadota</taxon>
        <taxon>Alphaproteobacteria</taxon>
        <taxon>Hyphomicrobiales</taxon>
        <taxon>Rhizobiaceae</taxon>
        <taxon>Rhizobium/Agrobacterium group</taxon>
        <taxon>Rhizobium</taxon>
    </lineage>
</organism>
<accession>A0A936YRI9</accession>
<dbReference type="RefSeq" id="WP_201653017.1">
    <property type="nucleotide sequence ID" value="NZ_JAEQNC010000002.1"/>
</dbReference>
<sequence length="228" mass="24776">MIPISDINEPGTIRLIPTAYIKEPALTPLCDNDEARDFLEKLEGLTSSRLSPPAMPDGVDPAELLSEASGYGYTYVNAAFCYVKPGGNRFNDERRGAWYAAIGNNTTMTARAEVVFHLTRELDNTGVYDNITAYREVLAGFMGPFHDVRTIEDAVYLGADTAIAYPAGQAMARQIFRAGGNGIVYPSVRAAGGTCLVAFRPHLVQNIRLGGSVTFRWAGSREPEILHG</sequence>
<dbReference type="SMART" id="SM00953">
    <property type="entry name" value="RES"/>
    <property type="match status" value="1"/>
</dbReference>
<name>A0A936YRI9_9HYPH</name>
<keyword evidence="3" id="KW-1185">Reference proteome</keyword>